<organism evidence="1 2">
    <name type="scientific">Pseudomonas frederiksbergensis</name>
    <dbReference type="NCBI Taxonomy" id="104087"/>
    <lineage>
        <taxon>Bacteria</taxon>
        <taxon>Pseudomonadati</taxon>
        <taxon>Pseudomonadota</taxon>
        <taxon>Gammaproteobacteria</taxon>
        <taxon>Pseudomonadales</taxon>
        <taxon>Pseudomonadaceae</taxon>
        <taxon>Pseudomonas</taxon>
    </lineage>
</organism>
<sequence>MEFELKGNAQAIALQTGASVLHNSLLGFGAKLSSQDKQFVKNSIRYAKNRANKKYNSVKQAADWFEYYSGVLWSVGWGLDQPLVEVVDRKFSGSVTAAYLDVMSRKVGRNKAETLVNALNMLGNDDVLQGSFAARVRESGELEILPAELNPDGTLGIFLSHVRLLKLDWSTGFWGVGHSMAQLDIRVREFTIRQRGIEKNRQILQGALDELEEQDFIDLMSHN</sequence>
<proteinExistence type="predicted"/>
<dbReference type="Proteomes" id="UP000218385">
    <property type="component" value="Chromosome"/>
</dbReference>
<reference evidence="1 2" key="1">
    <citation type="submission" date="2017-09" db="EMBL/GenBank/DDBJ databases">
        <title>Complete Genome sequence of Lysobacter capsici KNU-15.</title>
        <authorList>
            <person name="Kim M.-C."/>
            <person name="Yi H."/>
            <person name="Lee D.-W."/>
            <person name="Shin J.-H."/>
        </authorList>
    </citation>
    <scope>NUCLEOTIDE SEQUENCE [LARGE SCALE GENOMIC DNA]</scope>
    <source>
        <strain evidence="1 2">KNU-15</strain>
    </source>
</reference>
<name>A0AB33EHX2_9PSED</name>
<protein>
    <submittedName>
        <fullName evidence="1">Uncharacterized protein</fullName>
    </submittedName>
</protein>
<evidence type="ECO:0000313" key="2">
    <source>
        <dbReference type="Proteomes" id="UP000218385"/>
    </source>
</evidence>
<dbReference type="EMBL" id="CP023466">
    <property type="protein sequence ID" value="ATE79887.1"/>
    <property type="molecule type" value="Genomic_DNA"/>
</dbReference>
<evidence type="ECO:0000313" key="1">
    <source>
        <dbReference type="EMBL" id="ATE79887.1"/>
    </source>
</evidence>
<dbReference type="RefSeq" id="WP_019582264.1">
    <property type="nucleotide sequence ID" value="NZ_CP023466.1"/>
</dbReference>
<gene>
    <name evidence="1" type="ORF">CNN82_27075</name>
</gene>
<accession>A0AB33EHX2</accession>
<dbReference type="AlphaFoldDB" id="A0AB33EHX2"/>